<proteinExistence type="predicted"/>
<dbReference type="Proteomes" id="UP001243757">
    <property type="component" value="Unassembled WGS sequence"/>
</dbReference>
<keyword evidence="2" id="KW-1185">Reference proteome</keyword>
<accession>A0ABT7EZ00</accession>
<comment type="caution">
    <text evidence="1">The sequence shown here is derived from an EMBL/GenBank/DDBJ whole genome shotgun (WGS) entry which is preliminary data.</text>
</comment>
<evidence type="ECO:0000313" key="2">
    <source>
        <dbReference type="Proteomes" id="UP001243757"/>
    </source>
</evidence>
<gene>
    <name evidence="1" type="ORF">QO033_07815</name>
</gene>
<dbReference type="RefSeq" id="WP_284480393.1">
    <property type="nucleotide sequence ID" value="NZ_JASNJD010000004.1"/>
</dbReference>
<evidence type="ECO:0000313" key="1">
    <source>
        <dbReference type="EMBL" id="MDK3017581.1"/>
    </source>
</evidence>
<name>A0ABT7EZ00_9RHOB</name>
<protein>
    <submittedName>
        <fullName evidence="1">Uncharacterized protein</fullName>
    </submittedName>
</protein>
<organism evidence="1 2">
    <name type="scientific">Pseudodonghicola flavimaris</name>
    <dbReference type="NCBI Taxonomy" id="3050036"/>
    <lineage>
        <taxon>Bacteria</taxon>
        <taxon>Pseudomonadati</taxon>
        <taxon>Pseudomonadota</taxon>
        <taxon>Alphaproteobacteria</taxon>
        <taxon>Rhodobacterales</taxon>
        <taxon>Paracoccaceae</taxon>
        <taxon>Pseudodonghicola</taxon>
    </lineage>
</organism>
<dbReference type="EMBL" id="JASNJD010000004">
    <property type="protein sequence ID" value="MDK3017581.1"/>
    <property type="molecule type" value="Genomic_DNA"/>
</dbReference>
<sequence>MTDHELVSAATRLEEKLATACPETRLRLQPEFSTVIARLKEEGHPVPSRLRRMEEALMAEAVEARFDNMPI</sequence>
<reference evidence="1 2" key="1">
    <citation type="submission" date="2023-05" db="EMBL/GenBank/DDBJ databases">
        <title>Pseudodonghicola sp. nov.</title>
        <authorList>
            <person name="Huang J."/>
        </authorList>
    </citation>
    <scope>NUCLEOTIDE SEQUENCE [LARGE SCALE GENOMIC DNA]</scope>
    <source>
        <strain evidence="1 2">IC7</strain>
    </source>
</reference>